<evidence type="ECO:0000256" key="1">
    <source>
        <dbReference type="ARBA" id="ARBA00001311"/>
    </source>
</evidence>
<dbReference type="PIRSF" id="PIRSF001221">
    <property type="entry name" value="Amidase_fungi"/>
    <property type="match status" value="1"/>
</dbReference>
<dbReference type="Pfam" id="PF01425">
    <property type="entry name" value="Amidase"/>
    <property type="match status" value="1"/>
</dbReference>
<evidence type="ECO:0000259" key="7">
    <source>
        <dbReference type="Pfam" id="PF01425"/>
    </source>
</evidence>
<feature type="active site" description="Acyl-ester intermediate" evidence="5">
    <location>
        <position position="237"/>
    </location>
</feature>
<accession>A0A099P0M1</accession>
<dbReference type="InterPro" id="IPR020556">
    <property type="entry name" value="Amidase_CS"/>
</dbReference>
<evidence type="ECO:0000313" key="9">
    <source>
        <dbReference type="Proteomes" id="UP000029867"/>
    </source>
</evidence>
<protein>
    <recommendedName>
        <fullName evidence="3">amidase</fullName>
        <ecNumber evidence="3">3.5.1.4</ecNumber>
    </recommendedName>
</protein>
<feature type="domain" description="Amidase" evidence="7">
    <location>
        <begin position="72"/>
        <end position="534"/>
    </location>
</feature>
<gene>
    <name evidence="8" type="ORF">JL09_g3073</name>
</gene>
<feature type="active site" description="Charge relay system" evidence="5">
    <location>
        <position position="213"/>
    </location>
</feature>
<feature type="binding site" evidence="6">
    <location>
        <begin position="234"/>
        <end position="237"/>
    </location>
    <ligand>
        <name>substrate</name>
    </ligand>
</feature>
<evidence type="ECO:0000256" key="5">
    <source>
        <dbReference type="PIRSR" id="PIRSR001221-1"/>
    </source>
</evidence>
<dbReference type="EC" id="3.5.1.4" evidence="3"/>
<dbReference type="GO" id="GO:0004040">
    <property type="term" value="F:amidase activity"/>
    <property type="evidence" value="ECO:0007669"/>
    <property type="project" value="UniProtKB-EC"/>
</dbReference>
<proteinExistence type="inferred from homology"/>
<feature type="binding site" evidence="6">
    <location>
        <position position="188"/>
    </location>
    <ligand>
        <name>substrate</name>
    </ligand>
</feature>
<evidence type="ECO:0000256" key="2">
    <source>
        <dbReference type="ARBA" id="ARBA00009199"/>
    </source>
</evidence>
<sequence length="546" mass="61566">MHYKEVAADKVQSLLTKIPHEWILTSIPSVEEQRDVDGYINRFIPERERSITEMSASQLLELQQGGKLSAYEIAFAYCHRAALIHQMTNCCTEIFFERAFQSARELDSYLATTGNLKGKLHGIPISLKDQINLPGVTTAMGWIAPHVSPELELKVARKQSTNDISLIAEILQQEGAVFYVKTTVPMAMLGNETSTNMTVTYNSLDRRMSPGGSSGGEGALLAAKGSLIGIGTDIGGSIRIPSLVHGLYGLRGTTNRFPYLDISNSYPNQLCVPSVVGPMARNIDDLILVSEAILSNGLCVRDPKCVPIKWDSGKVTDFKEKIRIGVLKSDGEVLPHPPILNNLEKLESHLLKHNDLFEVTKLKECEMPVKFSDLGNLLLSLYNCDNFEEIKEFCKLSGEPLPELFTRSFTAPNHMDNVSEFFDKAGLKLRYQRLFDDWLRDLDCFIIPSYSATCWRIGENANISNFYTRALNVLDYTVMTFPVGRVTENDVSYDREFFNESDKKNWNYYNLDDCLGKPVNVQLVCKRYKEEECCKIVKKITELLQY</sequence>
<dbReference type="Proteomes" id="UP000029867">
    <property type="component" value="Unassembled WGS sequence"/>
</dbReference>
<dbReference type="VEuPathDB" id="FungiDB:C5L36_0D00420"/>
<keyword evidence="4" id="KW-0378">Hydrolase</keyword>
<evidence type="ECO:0000313" key="8">
    <source>
        <dbReference type="EMBL" id="KGK37722.1"/>
    </source>
</evidence>
<comment type="similarity">
    <text evidence="2">Belongs to the amidase family.</text>
</comment>
<dbReference type="Gene3D" id="3.90.1300.10">
    <property type="entry name" value="Amidase signature (AS) domain"/>
    <property type="match status" value="1"/>
</dbReference>
<dbReference type="PANTHER" id="PTHR46072">
    <property type="entry name" value="AMIDASE-RELATED-RELATED"/>
    <property type="match status" value="1"/>
</dbReference>
<organism evidence="8 9">
    <name type="scientific">Pichia kudriavzevii</name>
    <name type="common">Yeast</name>
    <name type="synonym">Issatchenkia orientalis</name>
    <dbReference type="NCBI Taxonomy" id="4909"/>
    <lineage>
        <taxon>Eukaryota</taxon>
        <taxon>Fungi</taxon>
        <taxon>Dikarya</taxon>
        <taxon>Ascomycota</taxon>
        <taxon>Saccharomycotina</taxon>
        <taxon>Pichiomycetes</taxon>
        <taxon>Pichiales</taxon>
        <taxon>Pichiaceae</taxon>
        <taxon>Pichia</taxon>
    </lineage>
</organism>
<evidence type="ECO:0000256" key="6">
    <source>
        <dbReference type="PIRSR" id="PIRSR001221-2"/>
    </source>
</evidence>
<dbReference type="InterPro" id="IPR036928">
    <property type="entry name" value="AS_sf"/>
</dbReference>
<evidence type="ECO:0000256" key="3">
    <source>
        <dbReference type="ARBA" id="ARBA00012922"/>
    </source>
</evidence>
<dbReference type="EMBL" id="JQFK01000030">
    <property type="protein sequence ID" value="KGK37722.1"/>
    <property type="molecule type" value="Genomic_DNA"/>
</dbReference>
<dbReference type="PANTHER" id="PTHR46072:SF11">
    <property type="entry name" value="AMIDASE-RELATED"/>
    <property type="match status" value="1"/>
</dbReference>
<dbReference type="AlphaFoldDB" id="A0A099P0M1"/>
<evidence type="ECO:0000256" key="4">
    <source>
        <dbReference type="ARBA" id="ARBA00022801"/>
    </source>
</evidence>
<feature type="binding site" evidence="6">
    <location>
        <position position="213"/>
    </location>
    <ligand>
        <name>substrate</name>
    </ligand>
</feature>
<name>A0A099P0M1_PICKU</name>
<comment type="catalytic activity">
    <reaction evidence="1">
        <text>a monocarboxylic acid amide + H2O = a monocarboxylate + NH4(+)</text>
        <dbReference type="Rhea" id="RHEA:12020"/>
        <dbReference type="ChEBI" id="CHEBI:15377"/>
        <dbReference type="ChEBI" id="CHEBI:28938"/>
        <dbReference type="ChEBI" id="CHEBI:35757"/>
        <dbReference type="ChEBI" id="CHEBI:83628"/>
        <dbReference type="EC" id="3.5.1.4"/>
    </reaction>
</comment>
<feature type="active site" description="Charge relay system" evidence="5">
    <location>
        <position position="128"/>
    </location>
</feature>
<reference evidence="9" key="1">
    <citation type="journal article" date="2014" name="Microb. Cell Fact.">
        <title>Exploiting Issatchenkia orientalis SD108 for succinic acid production.</title>
        <authorList>
            <person name="Xiao H."/>
            <person name="Shao Z."/>
            <person name="Jiang Y."/>
            <person name="Dole S."/>
            <person name="Zhao H."/>
        </authorList>
    </citation>
    <scope>NUCLEOTIDE SEQUENCE [LARGE SCALE GENOMIC DNA]</scope>
    <source>
        <strain evidence="9">SD108</strain>
    </source>
</reference>
<dbReference type="InterPro" id="IPR023631">
    <property type="entry name" value="Amidase_dom"/>
</dbReference>
<dbReference type="eggNOG" id="KOG1212">
    <property type="taxonomic scope" value="Eukaryota"/>
</dbReference>
<dbReference type="PROSITE" id="PS00571">
    <property type="entry name" value="AMIDASES"/>
    <property type="match status" value="1"/>
</dbReference>
<dbReference type="SUPFAM" id="SSF75304">
    <property type="entry name" value="Amidase signature (AS) enzymes"/>
    <property type="match status" value="1"/>
</dbReference>
<comment type="caution">
    <text evidence="8">The sequence shown here is derived from an EMBL/GenBank/DDBJ whole genome shotgun (WGS) entry which is preliminary data.</text>
</comment>
<dbReference type="HOGENOM" id="CLU_009600_9_2_1"/>